<dbReference type="InterPro" id="IPR051015">
    <property type="entry name" value="EvgA-like"/>
</dbReference>
<dbReference type="CDD" id="cd06170">
    <property type="entry name" value="LuxR_C_like"/>
    <property type="match status" value="1"/>
</dbReference>
<dbReference type="Gene3D" id="3.40.50.2300">
    <property type="match status" value="1"/>
</dbReference>
<dbReference type="InterPro" id="IPR011006">
    <property type="entry name" value="CheY-like_superfamily"/>
</dbReference>
<organism evidence="2">
    <name type="scientific">Intestinibacter bartlettii</name>
    <dbReference type="NCBI Taxonomy" id="261299"/>
    <lineage>
        <taxon>Bacteria</taxon>
        <taxon>Bacillati</taxon>
        <taxon>Bacillota</taxon>
        <taxon>Clostridia</taxon>
        <taxon>Peptostreptococcales</taxon>
        <taxon>Peptostreptococcaceae</taxon>
        <taxon>Intestinibacter</taxon>
    </lineage>
</organism>
<sequence>MNVLAILESDIMKNLIEDVLMDETAVQNVKFIKPNSDLHSINYKSVDMIIIDVRNEYEKVLSYIEKIKKKYSYIKVIVIDVRKRSKLFKRFIKCRAEGYIVDILDKEEFAYIMHKIIMGKKFYDLDLLQELFDEDEKNGRNKLTIRENEILSLVGDGYNNKEISQKLFITENTVKKHVSSIFTKLGFKSRKEVISYLKKNKRATYL</sequence>
<dbReference type="InterPro" id="IPR016032">
    <property type="entry name" value="Sig_transdc_resp-reg_C-effctor"/>
</dbReference>
<name>A0A6N3BU13_9FIRM</name>
<dbReference type="SUPFAM" id="SSF46894">
    <property type="entry name" value="C-terminal effector domain of the bipartite response regulators"/>
    <property type="match status" value="1"/>
</dbReference>
<feature type="domain" description="HTH luxR-type" evidence="1">
    <location>
        <begin position="136"/>
        <end position="201"/>
    </location>
</feature>
<proteinExistence type="predicted"/>
<dbReference type="GO" id="GO:0003677">
    <property type="term" value="F:DNA binding"/>
    <property type="evidence" value="ECO:0007669"/>
    <property type="project" value="InterPro"/>
</dbReference>
<dbReference type="Pfam" id="PF00196">
    <property type="entry name" value="GerE"/>
    <property type="match status" value="1"/>
</dbReference>
<evidence type="ECO:0000313" key="2">
    <source>
        <dbReference type="EMBL" id="VYU06138.1"/>
    </source>
</evidence>
<accession>A0A6N3BU13</accession>
<dbReference type="SUPFAM" id="SSF52172">
    <property type="entry name" value="CheY-like"/>
    <property type="match status" value="1"/>
</dbReference>
<reference evidence="2" key="1">
    <citation type="submission" date="2019-11" db="EMBL/GenBank/DDBJ databases">
        <authorList>
            <person name="Feng L."/>
        </authorList>
    </citation>
    <scope>NUCLEOTIDE SEQUENCE</scope>
    <source>
        <strain evidence="2">IbartlettiiLFYP30</strain>
    </source>
</reference>
<evidence type="ECO:0000259" key="1">
    <source>
        <dbReference type="PROSITE" id="PS50043"/>
    </source>
</evidence>
<dbReference type="EMBL" id="CACRUE010000026">
    <property type="protein sequence ID" value="VYU06138.1"/>
    <property type="molecule type" value="Genomic_DNA"/>
</dbReference>
<dbReference type="AlphaFoldDB" id="A0A6N3BU13"/>
<dbReference type="PROSITE" id="PS00622">
    <property type="entry name" value="HTH_LUXR_1"/>
    <property type="match status" value="1"/>
</dbReference>
<dbReference type="SMART" id="SM00421">
    <property type="entry name" value="HTH_LUXR"/>
    <property type="match status" value="1"/>
</dbReference>
<dbReference type="PROSITE" id="PS50043">
    <property type="entry name" value="HTH_LUXR_2"/>
    <property type="match status" value="1"/>
</dbReference>
<dbReference type="PANTHER" id="PTHR45566">
    <property type="entry name" value="HTH-TYPE TRANSCRIPTIONAL REGULATOR YHJB-RELATED"/>
    <property type="match status" value="1"/>
</dbReference>
<dbReference type="InterPro" id="IPR000792">
    <property type="entry name" value="Tscrpt_reg_LuxR_C"/>
</dbReference>
<dbReference type="GO" id="GO:0006355">
    <property type="term" value="P:regulation of DNA-templated transcription"/>
    <property type="evidence" value="ECO:0007669"/>
    <property type="project" value="InterPro"/>
</dbReference>
<dbReference type="PRINTS" id="PR00038">
    <property type="entry name" value="HTHLUXR"/>
</dbReference>
<gene>
    <name evidence="2" type="primary">nreC</name>
    <name evidence="2" type="ORF">IBLFYP30_01638</name>
</gene>
<protein>
    <submittedName>
        <fullName evidence="2">Oxygen regulatory protein NreC</fullName>
    </submittedName>
</protein>
<dbReference type="RefSeq" id="WP_024038497.1">
    <property type="nucleotide sequence ID" value="NZ_CACRUE010000026.1"/>
</dbReference>
<dbReference type="PANTHER" id="PTHR45566:SF1">
    <property type="entry name" value="HTH-TYPE TRANSCRIPTIONAL REGULATOR YHJB-RELATED"/>
    <property type="match status" value="1"/>
</dbReference>